<evidence type="ECO:0000256" key="9">
    <source>
        <dbReference type="ARBA" id="ARBA00022963"/>
    </source>
</evidence>
<evidence type="ECO:0000256" key="12">
    <source>
        <dbReference type="ARBA" id="ARBA00023098"/>
    </source>
</evidence>
<evidence type="ECO:0000256" key="21">
    <source>
        <dbReference type="ARBA" id="ARBA00048913"/>
    </source>
</evidence>
<comment type="similarity">
    <text evidence="3">Belongs to the 'GDXG' lipolytic enzyme family.</text>
</comment>
<evidence type="ECO:0000256" key="14">
    <source>
        <dbReference type="ARBA" id="ARBA00023180"/>
    </source>
</evidence>
<evidence type="ECO:0000256" key="13">
    <source>
        <dbReference type="ARBA" id="ARBA00023136"/>
    </source>
</evidence>
<evidence type="ECO:0000313" key="26">
    <source>
        <dbReference type="EMBL" id="CAK6965940.1"/>
    </source>
</evidence>
<dbReference type="EMBL" id="CAWUFR010000089">
    <property type="protein sequence ID" value="CAK6965940.1"/>
    <property type="molecule type" value="Genomic_DNA"/>
</dbReference>
<evidence type="ECO:0000256" key="8">
    <source>
        <dbReference type="ARBA" id="ARBA00022848"/>
    </source>
</evidence>
<dbReference type="Pfam" id="PF07859">
    <property type="entry name" value="Abhydrolase_3"/>
    <property type="match status" value="2"/>
</dbReference>
<keyword evidence="12" id="KW-0443">Lipid metabolism</keyword>
<dbReference type="PANTHER" id="PTHR48081:SF29">
    <property type="entry name" value="NEUTRAL CHOLESTEROL ESTER HYDROLASE 1"/>
    <property type="match status" value="1"/>
</dbReference>
<dbReference type="PIRSF" id="PIRSF037251">
    <property type="entry name" value="Arylacetamide_deacetylase"/>
    <property type="match status" value="1"/>
</dbReference>
<keyword evidence="27" id="KW-1185">Reference proteome</keyword>
<dbReference type="GO" id="GO:0005886">
    <property type="term" value="C:plasma membrane"/>
    <property type="evidence" value="ECO:0007669"/>
    <property type="project" value="UniProtKB-SubCell"/>
</dbReference>
<keyword evidence="10" id="KW-0735">Signal-anchor</keyword>
<reference evidence="26 27" key="1">
    <citation type="submission" date="2024-01" db="EMBL/GenBank/DDBJ databases">
        <authorList>
            <person name="Alioto T."/>
            <person name="Alioto T."/>
            <person name="Gomez Garrido J."/>
        </authorList>
    </citation>
    <scope>NUCLEOTIDE SEQUENCE [LARGE SCALE GENOMIC DNA]</scope>
</reference>
<feature type="active site" evidence="23">
    <location>
        <position position="390"/>
    </location>
</feature>
<evidence type="ECO:0000256" key="17">
    <source>
        <dbReference type="ARBA" id="ARBA00044162"/>
    </source>
</evidence>
<comment type="caution">
    <text evidence="26">The sequence shown here is derived from an EMBL/GenBank/DDBJ whole genome shotgun (WGS) entry which is preliminary data.</text>
</comment>
<evidence type="ECO:0000256" key="2">
    <source>
        <dbReference type="ARBA" id="ARBA00004401"/>
    </source>
</evidence>
<dbReference type="PANTHER" id="PTHR48081">
    <property type="entry name" value="AB HYDROLASE SUPERFAMILY PROTEIN C4A8.06C"/>
    <property type="match status" value="1"/>
</dbReference>
<evidence type="ECO:0000256" key="19">
    <source>
        <dbReference type="ARBA" id="ARBA00044256"/>
    </source>
</evidence>
<dbReference type="AlphaFoldDB" id="A0AAV1P2K5"/>
<keyword evidence="6 26" id="KW-0378">Hydrolase</keyword>
<evidence type="ECO:0000256" key="11">
    <source>
        <dbReference type="ARBA" id="ARBA00022989"/>
    </source>
</evidence>
<dbReference type="PROSITE" id="PS01174">
    <property type="entry name" value="LIPASE_GDXG_SER"/>
    <property type="match status" value="1"/>
</dbReference>
<name>A0AAV1P2K5_SCOSC</name>
<keyword evidence="13" id="KW-0472">Membrane</keyword>
<keyword evidence="8" id="KW-0492">Microsome</keyword>
<dbReference type="SUPFAM" id="SSF53474">
    <property type="entry name" value="alpha/beta-Hydrolases"/>
    <property type="match status" value="1"/>
</dbReference>
<keyword evidence="7" id="KW-0256">Endoplasmic reticulum</keyword>
<evidence type="ECO:0000256" key="6">
    <source>
        <dbReference type="ARBA" id="ARBA00022801"/>
    </source>
</evidence>
<evidence type="ECO:0000256" key="20">
    <source>
        <dbReference type="ARBA" id="ARBA00047653"/>
    </source>
</evidence>
<dbReference type="Proteomes" id="UP001314229">
    <property type="component" value="Unassembled WGS sequence"/>
</dbReference>
<dbReference type="InterPro" id="IPR050300">
    <property type="entry name" value="GDXG_lipolytic_enzyme"/>
</dbReference>
<evidence type="ECO:0000256" key="3">
    <source>
        <dbReference type="ARBA" id="ARBA00010515"/>
    </source>
</evidence>
<dbReference type="InterPro" id="IPR033140">
    <property type="entry name" value="Lipase_GDXG_put_SER_AS"/>
</dbReference>
<dbReference type="Gene3D" id="3.40.50.1820">
    <property type="entry name" value="alpha/beta hydrolase"/>
    <property type="match status" value="1"/>
</dbReference>
<feature type="active site" evidence="23 24">
    <location>
        <position position="201"/>
    </location>
</feature>
<evidence type="ECO:0000256" key="24">
    <source>
        <dbReference type="PROSITE-ProRule" id="PRU10038"/>
    </source>
</evidence>
<evidence type="ECO:0000313" key="27">
    <source>
        <dbReference type="Proteomes" id="UP001314229"/>
    </source>
</evidence>
<keyword evidence="4" id="KW-1003">Cell membrane</keyword>
<evidence type="ECO:0000256" key="10">
    <source>
        <dbReference type="ARBA" id="ARBA00022968"/>
    </source>
</evidence>
<proteinExistence type="inferred from homology"/>
<comment type="catalytic activity">
    <reaction evidence="20">
        <text>cholesteryl (9Z-octadecenoate) + H2O = cholesterol + (9Z)-octadecenoate + H(+)</text>
        <dbReference type="Rhea" id="RHEA:33875"/>
        <dbReference type="ChEBI" id="CHEBI:15377"/>
        <dbReference type="ChEBI" id="CHEBI:15378"/>
        <dbReference type="ChEBI" id="CHEBI:16113"/>
        <dbReference type="ChEBI" id="CHEBI:30823"/>
        <dbReference type="ChEBI" id="CHEBI:46898"/>
    </reaction>
    <physiologicalReaction direction="left-to-right" evidence="20">
        <dbReference type="Rhea" id="RHEA:33876"/>
    </physiologicalReaction>
</comment>
<comment type="catalytic activity">
    <reaction evidence="21">
        <text>a cholesterol ester + H2O = cholesterol + a fatty acid + H(+)</text>
        <dbReference type="Rhea" id="RHEA:36403"/>
        <dbReference type="ChEBI" id="CHEBI:15377"/>
        <dbReference type="ChEBI" id="CHEBI:15378"/>
        <dbReference type="ChEBI" id="CHEBI:16113"/>
        <dbReference type="ChEBI" id="CHEBI:17002"/>
        <dbReference type="ChEBI" id="CHEBI:28868"/>
    </reaction>
    <physiologicalReaction direction="left-to-right" evidence="21">
        <dbReference type="Rhea" id="RHEA:36404"/>
    </physiologicalReaction>
</comment>
<feature type="domain" description="Alpha/beta hydrolase fold-3" evidence="25">
    <location>
        <begin position="119"/>
        <end position="274"/>
    </location>
</feature>
<keyword evidence="9" id="KW-0442">Lipid degradation</keyword>
<accession>A0AAV1P2K5</accession>
<gene>
    <name evidence="26" type="ORF">FSCOSCO3_A021739</name>
</gene>
<feature type="active site" evidence="23">
    <location>
        <position position="360"/>
    </location>
</feature>
<comment type="catalytic activity">
    <reaction evidence="15">
        <text>1-O-hexadecyl-2-acetyl-sn-glycerol + H2O = 1-O-hexadecyl-sn-glycerol + acetate + H(+)</text>
        <dbReference type="Rhea" id="RHEA:38563"/>
        <dbReference type="ChEBI" id="CHEBI:15377"/>
        <dbReference type="ChEBI" id="CHEBI:15378"/>
        <dbReference type="ChEBI" id="CHEBI:30089"/>
        <dbReference type="ChEBI" id="CHEBI:34115"/>
        <dbReference type="ChEBI" id="CHEBI:75936"/>
    </reaction>
    <physiologicalReaction direction="left-to-right" evidence="15">
        <dbReference type="Rhea" id="RHEA:38564"/>
    </physiologicalReaction>
</comment>
<keyword evidence="14" id="KW-0325">Glycoprotein</keyword>
<dbReference type="InterPro" id="IPR017157">
    <property type="entry name" value="Arylacetamide_deacetylase"/>
</dbReference>
<evidence type="ECO:0000256" key="5">
    <source>
        <dbReference type="ARBA" id="ARBA00022692"/>
    </source>
</evidence>
<dbReference type="GO" id="GO:0016042">
    <property type="term" value="P:lipid catabolic process"/>
    <property type="evidence" value="ECO:0007669"/>
    <property type="project" value="UniProtKB-KW"/>
</dbReference>
<evidence type="ECO:0000259" key="25">
    <source>
        <dbReference type="Pfam" id="PF07859"/>
    </source>
</evidence>
<protein>
    <recommendedName>
        <fullName evidence="17">Neutral cholesterol ester hydrolase 1</fullName>
        <ecNumber evidence="16">3.1.1.71</ecNumber>
    </recommendedName>
    <alternativeName>
        <fullName evidence="18">Acetylalkylglycerol acetylhydrolase</fullName>
    </alternativeName>
    <alternativeName>
        <fullName evidence="19">Arylacetamide deacetylase-like 1</fullName>
    </alternativeName>
</protein>
<evidence type="ECO:0000256" key="7">
    <source>
        <dbReference type="ARBA" id="ARBA00022824"/>
    </source>
</evidence>
<dbReference type="InterPro" id="IPR013094">
    <property type="entry name" value="AB_hydrolase_3"/>
</dbReference>
<feature type="domain" description="Alpha/beta hydrolase fold-3" evidence="25">
    <location>
        <begin position="330"/>
        <end position="393"/>
    </location>
</feature>
<evidence type="ECO:0000256" key="15">
    <source>
        <dbReference type="ARBA" id="ARBA00023406"/>
    </source>
</evidence>
<evidence type="ECO:0000256" key="22">
    <source>
        <dbReference type="ARBA" id="ARBA00049214"/>
    </source>
</evidence>
<evidence type="ECO:0000256" key="18">
    <source>
        <dbReference type="ARBA" id="ARBA00044219"/>
    </source>
</evidence>
<sequence length="420" mass="46855">MRLLPVVVTVSLTVAIAYYVYIPLPDGIHEPWKLMLLDAGFRTTLHLATLKDWLGCDHYITSIRQSTEGFEGVMKGFFSSESSGGVMPGVKVSDITFAGVPVRVYEPPAGGEGHLRRGVMFFHGGGWALGSTKKGTYDTINRMVSDELNTVVVSVEYRLYPEVYFPEPYLDCLAAAKHFLSPEVLARYAIDPERVAVSGDSAGGNLAAAVAQEVSNDDSMSVKFSVQALIYPVLQALDFNTPSYLQNQNIPILHRPLMVRFWLQYLSADLSLQSQFLVNNHSSLHQSAITPELRARLDWSVLLLPKYKKNNNKPLIVENESRGFVKEVPGLLDVRAAPLLAESEVLAKGPRAYILTCEYDVLRDDGLMYARRLQDAGVTVTSDHYEDGFHGCFSFIQWPLEFDVGKRALRGYINWLQNNL</sequence>
<keyword evidence="5" id="KW-0812">Transmembrane</keyword>
<evidence type="ECO:0000256" key="16">
    <source>
        <dbReference type="ARBA" id="ARBA00044060"/>
    </source>
</evidence>
<keyword evidence="11" id="KW-1133">Transmembrane helix</keyword>
<evidence type="ECO:0000256" key="4">
    <source>
        <dbReference type="ARBA" id="ARBA00022475"/>
    </source>
</evidence>
<comment type="catalytic activity">
    <reaction evidence="22">
        <text>a 1-O-alkyl-2-acetyl-sn-glycerol + H2O = a 1-O-alkyl-sn-glycerol + acetate + H(+)</text>
        <dbReference type="Rhea" id="RHEA:11552"/>
        <dbReference type="ChEBI" id="CHEBI:15377"/>
        <dbReference type="ChEBI" id="CHEBI:15378"/>
        <dbReference type="ChEBI" id="CHEBI:15850"/>
        <dbReference type="ChEBI" id="CHEBI:16291"/>
        <dbReference type="ChEBI" id="CHEBI:30089"/>
        <dbReference type="EC" id="3.1.1.71"/>
    </reaction>
    <physiologicalReaction direction="left-to-right" evidence="22">
        <dbReference type="Rhea" id="RHEA:11553"/>
    </physiologicalReaction>
</comment>
<evidence type="ECO:0000256" key="23">
    <source>
        <dbReference type="PIRSR" id="PIRSR037251-1"/>
    </source>
</evidence>
<dbReference type="InterPro" id="IPR029058">
    <property type="entry name" value="AB_hydrolase_fold"/>
</dbReference>
<evidence type="ECO:0000256" key="1">
    <source>
        <dbReference type="ARBA" id="ARBA00004144"/>
    </source>
</evidence>
<dbReference type="GO" id="GO:0047378">
    <property type="term" value="F:acetylalkylglycerol acetylhydrolase activity"/>
    <property type="evidence" value="ECO:0007669"/>
    <property type="project" value="UniProtKB-EC"/>
</dbReference>
<organism evidence="26 27">
    <name type="scientific">Scomber scombrus</name>
    <name type="common">Atlantic mackerel</name>
    <name type="synonym">Scomber vernalis</name>
    <dbReference type="NCBI Taxonomy" id="13677"/>
    <lineage>
        <taxon>Eukaryota</taxon>
        <taxon>Metazoa</taxon>
        <taxon>Chordata</taxon>
        <taxon>Craniata</taxon>
        <taxon>Vertebrata</taxon>
        <taxon>Euteleostomi</taxon>
        <taxon>Actinopterygii</taxon>
        <taxon>Neopterygii</taxon>
        <taxon>Teleostei</taxon>
        <taxon>Neoteleostei</taxon>
        <taxon>Acanthomorphata</taxon>
        <taxon>Pelagiaria</taxon>
        <taxon>Scombriformes</taxon>
        <taxon>Scombridae</taxon>
        <taxon>Scomber</taxon>
    </lineage>
</organism>
<dbReference type="EC" id="3.1.1.71" evidence="16"/>
<comment type="subcellular location">
    <subcellularLocation>
        <location evidence="2">Cell membrane</location>
        <topology evidence="2">Single-pass type II membrane protein</topology>
    </subcellularLocation>
    <subcellularLocation>
        <location evidence="1">Microsome</location>
    </subcellularLocation>
</comment>